<dbReference type="EMBL" id="JACOMF010000104">
    <property type="protein sequence ID" value="MBC4019000.1"/>
    <property type="molecule type" value="Genomic_DNA"/>
</dbReference>
<dbReference type="PANTHER" id="PTHR13754">
    <property type="entry name" value="METALLO-BETA-LACTAMASE SUPERFAMILY PROTEIN"/>
    <property type="match status" value="1"/>
</dbReference>
<comment type="caution">
    <text evidence="2">The sequence shown here is derived from an EMBL/GenBank/DDBJ whole genome shotgun (WGS) entry which is preliminary data.</text>
</comment>
<dbReference type="PANTHER" id="PTHR13754:SF13">
    <property type="entry name" value="METALLO-BETA-LACTAMASE SUPERFAMILY PROTEIN (AFU_ORTHOLOGUE AFUA_3G07630)"/>
    <property type="match status" value="1"/>
</dbReference>
<evidence type="ECO:0000313" key="2">
    <source>
        <dbReference type="EMBL" id="MBC4019000.1"/>
    </source>
</evidence>
<organism evidence="2 3">
    <name type="scientific">Siccirubricoccus deserti</name>
    <dbReference type="NCBI Taxonomy" id="2013562"/>
    <lineage>
        <taxon>Bacteria</taxon>
        <taxon>Pseudomonadati</taxon>
        <taxon>Pseudomonadota</taxon>
        <taxon>Alphaproteobacteria</taxon>
        <taxon>Acetobacterales</taxon>
        <taxon>Roseomonadaceae</taxon>
        <taxon>Siccirubricoccus</taxon>
    </lineage>
</organism>
<dbReference type="SUPFAM" id="SSF56281">
    <property type="entry name" value="Metallo-hydrolase/oxidoreductase"/>
    <property type="match status" value="1"/>
</dbReference>
<proteinExistence type="predicted"/>
<name>A0A9X0UKB5_9PROT</name>
<feature type="domain" description="Metallo-beta-lactamase" evidence="1">
    <location>
        <begin position="101"/>
        <end position="156"/>
    </location>
</feature>
<sequence>MMTVVTRRRLLGVSALAPMLTCTRLVQTQGEAAPTPSIEAPVVDSLSIQVVTDGNHDVFISGAQVPGIRVERVRGFRGAQERRALRSEHGLSLYLTSHRGDETRSFLLDFGYTPETLNNNLELLGLEVAGLDALILSHGHLDHFGGLEGFLARHRAAMKGDLRLYVGGEDVFCYRHSPAGNGAFASYGVLDRRMLEAGQVRLVSSEEPLVVEGHAFSTGAIRRTSLERVLPNSFVEFGRRDSAGCDVANYANHHFTPAELAGQPVPDQHLHETGTCFHVRDRGLVVITSCGHSGVINTVRRAKQVSGVDKVYALVGGFHLARAPDDYLSRVVTELKTLDIEHVLPMHCSGLNFLEAAKREMPQALVLCTTGSRFTFGA</sequence>
<accession>A0A9X0UKB5</accession>
<dbReference type="Proteomes" id="UP000600101">
    <property type="component" value="Unassembled WGS sequence"/>
</dbReference>
<evidence type="ECO:0000259" key="1">
    <source>
        <dbReference type="Pfam" id="PF00753"/>
    </source>
</evidence>
<dbReference type="GO" id="GO:0016740">
    <property type="term" value="F:transferase activity"/>
    <property type="evidence" value="ECO:0007669"/>
    <property type="project" value="TreeGrafter"/>
</dbReference>
<dbReference type="InterPro" id="IPR001279">
    <property type="entry name" value="Metallo-B-lactamas"/>
</dbReference>
<dbReference type="InterPro" id="IPR052926">
    <property type="entry name" value="Metallo-beta-lactamase_dom"/>
</dbReference>
<protein>
    <submittedName>
        <fullName evidence="2">MBL fold metallo-hydrolase</fullName>
    </submittedName>
</protein>
<dbReference type="Pfam" id="PF00753">
    <property type="entry name" value="Lactamase_B"/>
    <property type="match status" value="1"/>
</dbReference>
<dbReference type="AlphaFoldDB" id="A0A9X0UKB5"/>
<keyword evidence="3" id="KW-1185">Reference proteome</keyword>
<dbReference type="Gene3D" id="3.60.15.10">
    <property type="entry name" value="Ribonuclease Z/Hydroxyacylglutathione hydrolase-like"/>
    <property type="match status" value="1"/>
</dbReference>
<dbReference type="CDD" id="cd07713">
    <property type="entry name" value="DHPS-like_MBL-fold"/>
    <property type="match status" value="1"/>
</dbReference>
<dbReference type="InterPro" id="IPR036866">
    <property type="entry name" value="RibonucZ/Hydroxyglut_hydro"/>
</dbReference>
<evidence type="ECO:0000313" key="3">
    <source>
        <dbReference type="Proteomes" id="UP000600101"/>
    </source>
</evidence>
<dbReference type="InterPro" id="IPR041712">
    <property type="entry name" value="DHPS-like_MBL-fold"/>
</dbReference>
<reference evidence="2" key="1">
    <citation type="submission" date="2020-08" db="EMBL/GenBank/DDBJ databases">
        <authorList>
            <person name="Hu Y."/>
            <person name="Nguyen S.V."/>
            <person name="Li F."/>
            <person name="Fanning S."/>
        </authorList>
    </citation>
    <scope>NUCLEOTIDE SEQUENCE</scope>
    <source>
        <strain evidence="2">SYSU D8009</strain>
    </source>
</reference>
<gene>
    <name evidence="2" type="ORF">H7965_27555</name>
</gene>